<evidence type="ECO:0000313" key="3">
    <source>
        <dbReference type="Proteomes" id="UP001327093"/>
    </source>
</evidence>
<feature type="transmembrane region" description="Helical" evidence="1">
    <location>
        <begin position="15"/>
        <end position="36"/>
    </location>
</feature>
<dbReference type="Proteomes" id="UP001327093">
    <property type="component" value="Unassembled WGS sequence"/>
</dbReference>
<comment type="caution">
    <text evidence="2">The sequence shown here is derived from an EMBL/GenBank/DDBJ whole genome shotgun (WGS) entry which is preliminary data.</text>
</comment>
<dbReference type="RefSeq" id="WP_324265983.1">
    <property type="nucleotide sequence ID" value="NZ_JAWLNX010000008.1"/>
</dbReference>
<keyword evidence="1" id="KW-0472">Membrane</keyword>
<evidence type="ECO:0000256" key="1">
    <source>
        <dbReference type="SAM" id="Phobius"/>
    </source>
</evidence>
<accession>A0ABU6AA52</accession>
<protein>
    <submittedName>
        <fullName evidence="2">Uncharacterized protein</fullName>
    </submittedName>
</protein>
<sequence length="40" mass="4377">MLLLQADPTGMSSPLGQLVIAGTLLAVIVLAIRFLWQNRR</sequence>
<keyword evidence="1" id="KW-0812">Transmembrane</keyword>
<keyword evidence="1" id="KW-1133">Transmembrane helix</keyword>
<organism evidence="2 3">
    <name type="scientific">Saccharopolyspora mangrovi</name>
    <dbReference type="NCBI Taxonomy" id="3082379"/>
    <lineage>
        <taxon>Bacteria</taxon>
        <taxon>Bacillati</taxon>
        <taxon>Actinomycetota</taxon>
        <taxon>Actinomycetes</taxon>
        <taxon>Pseudonocardiales</taxon>
        <taxon>Pseudonocardiaceae</taxon>
        <taxon>Saccharopolyspora</taxon>
    </lineage>
</organism>
<dbReference type="EMBL" id="JAWLNX010000008">
    <property type="protein sequence ID" value="MEB3368452.1"/>
    <property type="molecule type" value="Genomic_DNA"/>
</dbReference>
<reference evidence="2 3" key="1">
    <citation type="submission" date="2023-10" db="EMBL/GenBank/DDBJ databases">
        <title>Saccharopolyspora sp. nov., isolated from mangrove soil.</title>
        <authorList>
            <person name="Lu Y."/>
            <person name="Liu W."/>
        </authorList>
    </citation>
    <scope>NUCLEOTIDE SEQUENCE [LARGE SCALE GENOMIC DNA]</scope>
    <source>
        <strain evidence="2 3">S2-29</strain>
    </source>
</reference>
<keyword evidence="3" id="KW-1185">Reference proteome</keyword>
<proteinExistence type="predicted"/>
<name>A0ABU6AA52_9PSEU</name>
<gene>
    <name evidence="2" type="ORF">R4I43_13655</name>
</gene>
<evidence type="ECO:0000313" key="2">
    <source>
        <dbReference type="EMBL" id="MEB3368452.1"/>
    </source>
</evidence>